<dbReference type="SUPFAM" id="SSF53756">
    <property type="entry name" value="UDP-Glycosyltransferase/glycogen phosphorylase"/>
    <property type="match status" value="1"/>
</dbReference>
<keyword evidence="2" id="KW-1185">Reference proteome</keyword>
<dbReference type="Gene3D" id="3.40.50.2000">
    <property type="entry name" value="Glycogen Phosphorylase B"/>
    <property type="match status" value="1"/>
</dbReference>
<gene>
    <name evidence="1" type="ORF">IYQ_18521</name>
</gene>
<comment type="caution">
    <text evidence="1">The sequence shown here is derived from an EMBL/GenBank/DDBJ whole genome shotgun (WGS) entry which is preliminary data.</text>
</comment>
<dbReference type="Proteomes" id="UP000006428">
    <property type="component" value="Unassembled WGS sequence"/>
</dbReference>
<sequence>MKMVYLSPVPWLSISQRPHFFVQEALKQKFNEVLWVDPYPGRLPGLQDFIPGRHTAEPTGITALAGLQVLNTGVIIPIEPFGLFFDVVNYLSLSKTLQRIIDFIDCDDCILVFGKPSRLALSLIKKLRWNTIWFDVMDNYPAFYNSLSKIRMQQLENEVVSYSNKLTCSSYRLAEKFSKNNSVLVIQNATAPYIESIREGKPANDGFLYIGTIASWIDWTWIIKLANENKSKIIAMYGPIKTRVPALPNNVVLFDPIPHGNVKELLESYSTAIIPFKDNEITKYVDPVKFYEYQAAGLDIISTIFGEMNWHFEMCKSLGQQCDIDEANNCIYFHNSGDAIIHTWSTRLKGVFNEI</sequence>
<proteinExistence type="predicted"/>
<evidence type="ECO:0000313" key="2">
    <source>
        <dbReference type="Proteomes" id="UP000006428"/>
    </source>
</evidence>
<reference evidence="1 2" key="1">
    <citation type="journal article" date="2012" name="Front. Microbiol.">
        <title>Draft Genome Sequence of the Virulent Strain 01-B526 of the Fish Pathogen Aeromonas salmonicida.</title>
        <authorList>
            <person name="Charette S.J."/>
            <person name="Brochu F."/>
            <person name="Boyle B."/>
            <person name="Filion G."/>
            <person name="Tanaka K.H."/>
            <person name="Derome N."/>
        </authorList>
    </citation>
    <scope>NUCLEOTIDE SEQUENCE [LARGE SCALE GENOMIC DNA]</scope>
    <source>
        <strain evidence="1 2">01-B526</strain>
    </source>
</reference>
<name>A0ABN0DWJ2_AERSS</name>
<evidence type="ECO:0000313" key="1">
    <source>
        <dbReference type="EMBL" id="EHI51033.1"/>
    </source>
</evidence>
<protein>
    <submittedName>
        <fullName evidence="1">Glycosyltransferase</fullName>
    </submittedName>
</protein>
<organism evidence="1 2">
    <name type="scientific">Aeromonas salmonicida subsp. salmonicida 01-B526</name>
    <dbReference type="NCBI Taxonomy" id="1076135"/>
    <lineage>
        <taxon>Bacteria</taxon>
        <taxon>Pseudomonadati</taxon>
        <taxon>Pseudomonadota</taxon>
        <taxon>Gammaproteobacteria</taxon>
        <taxon>Aeromonadales</taxon>
        <taxon>Aeromonadaceae</taxon>
        <taxon>Aeromonas</taxon>
    </lineage>
</organism>
<dbReference type="EMBL" id="AGVO01000069">
    <property type="protein sequence ID" value="EHI51033.1"/>
    <property type="molecule type" value="Genomic_DNA"/>
</dbReference>
<accession>A0ABN0DWJ2</accession>